<dbReference type="InterPro" id="IPR042089">
    <property type="entry name" value="Peptidase_M13_dom_2"/>
</dbReference>
<dbReference type="InterPro" id="IPR000718">
    <property type="entry name" value="Peptidase_M13"/>
</dbReference>
<dbReference type="OrthoDB" id="6475849at2759"/>
<evidence type="ECO:0000256" key="8">
    <source>
        <dbReference type="ARBA" id="ARBA00023049"/>
    </source>
</evidence>
<keyword evidence="5" id="KW-0479">Metal-binding</keyword>
<evidence type="ECO:0000256" key="5">
    <source>
        <dbReference type="ARBA" id="ARBA00022723"/>
    </source>
</evidence>
<keyword evidence="8" id="KW-0482">Metalloprotease</keyword>
<comment type="subcellular location">
    <subcellularLocation>
        <location evidence="2">Cell membrane</location>
        <topology evidence="2">Single-pass type II membrane protein</topology>
    </subcellularLocation>
</comment>
<dbReference type="InterPro" id="IPR024079">
    <property type="entry name" value="MetalloPept_cat_dom_sf"/>
</dbReference>
<dbReference type="PROSITE" id="PS51885">
    <property type="entry name" value="NEPRILYSIN"/>
    <property type="match status" value="1"/>
</dbReference>
<keyword evidence="4" id="KW-0645">Protease</keyword>
<dbReference type="CDD" id="cd08662">
    <property type="entry name" value="M13"/>
    <property type="match status" value="1"/>
</dbReference>
<keyword evidence="6" id="KW-0378">Hydrolase</keyword>
<keyword evidence="12" id="KW-1185">Reference proteome</keyword>
<feature type="domain" description="Peptidase M13 C-terminal" evidence="10">
    <location>
        <begin position="671"/>
        <end position="876"/>
    </location>
</feature>
<feature type="domain" description="Peptidase M13 N-terminal" evidence="11">
    <location>
        <begin position="227"/>
        <end position="612"/>
    </location>
</feature>
<dbReference type="Pfam" id="PF05649">
    <property type="entry name" value="Peptidase_M13_N"/>
    <property type="match status" value="1"/>
</dbReference>
<evidence type="ECO:0000313" key="12">
    <source>
        <dbReference type="Proteomes" id="UP000504606"/>
    </source>
</evidence>
<dbReference type="InterPro" id="IPR008753">
    <property type="entry name" value="Peptidase_M13_N"/>
</dbReference>
<dbReference type="Pfam" id="PF01431">
    <property type="entry name" value="Peptidase_M13"/>
    <property type="match status" value="1"/>
</dbReference>
<dbReference type="SUPFAM" id="SSF55486">
    <property type="entry name" value="Metalloproteases ('zincins'), catalytic domain"/>
    <property type="match status" value="1"/>
</dbReference>
<reference evidence="13" key="1">
    <citation type="submission" date="2025-08" db="UniProtKB">
        <authorList>
            <consortium name="RefSeq"/>
        </authorList>
    </citation>
    <scope>IDENTIFICATION</scope>
    <source>
        <tissue evidence="13">Whole organism</tissue>
    </source>
</reference>
<evidence type="ECO:0000256" key="4">
    <source>
        <dbReference type="ARBA" id="ARBA00022670"/>
    </source>
</evidence>
<gene>
    <name evidence="13" type="primary">LOC113215556</name>
</gene>
<dbReference type="GO" id="GO:0005886">
    <property type="term" value="C:plasma membrane"/>
    <property type="evidence" value="ECO:0007669"/>
    <property type="project" value="UniProtKB-SubCell"/>
</dbReference>
<evidence type="ECO:0000256" key="6">
    <source>
        <dbReference type="ARBA" id="ARBA00022801"/>
    </source>
</evidence>
<dbReference type="PRINTS" id="PR00786">
    <property type="entry name" value="NEPRILYSIN"/>
</dbReference>
<dbReference type="GeneID" id="113215556"/>
<dbReference type="PANTHER" id="PTHR11733:SF241">
    <property type="entry name" value="GH26575P-RELATED"/>
    <property type="match status" value="1"/>
</dbReference>
<proteinExistence type="inferred from homology"/>
<evidence type="ECO:0000259" key="11">
    <source>
        <dbReference type="Pfam" id="PF05649"/>
    </source>
</evidence>
<keyword evidence="7" id="KW-0862">Zinc</keyword>
<dbReference type="InterPro" id="IPR018497">
    <property type="entry name" value="Peptidase_M13_C"/>
</dbReference>
<evidence type="ECO:0000256" key="1">
    <source>
        <dbReference type="ARBA" id="ARBA00001947"/>
    </source>
</evidence>
<dbReference type="GO" id="GO:0046872">
    <property type="term" value="F:metal ion binding"/>
    <property type="evidence" value="ECO:0007669"/>
    <property type="project" value="UniProtKB-KW"/>
</dbReference>
<feature type="region of interest" description="Disordered" evidence="9">
    <location>
        <begin position="1"/>
        <end position="84"/>
    </location>
</feature>
<evidence type="ECO:0000313" key="13">
    <source>
        <dbReference type="RefSeq" id="XP_052130042.1"/>
    </source>
</evidence>
<name>A0A9C6X6G8_FRAOC</name>
<dbReference type="RefSeq" id="XP_052130042.1">
    <property type="nucleotide sequence ID" value="XM_052274082.1"/>
</dbReference>
<comment type="cofactor">
    <cofactor evidence="1">
        <name>Zn(2+)</name>
        <dbReference type="ChEBI" id="CHEBI:29105"/>
    </cofactor>
</comment>
<sequence length="877" mass="97931">MIDSVTEEAVSKGARWGAPPRAASPQGASLCTPRPRSNGYLCAQLAPPAQTPPGKNGAAPRASDEDEAERGLLLPPDPSSLAAPGFIAKSATELSPQQLRLHENPLCEAAPASPRNSPRASPTHTIVEVSRLCGHPATTTTTKRKSGRPREVGPVGLVLRLGAGLSGVNRFALAAGAVILLGALALLVMCAASYSCAPGPESHTCLSEECVRTAASLLSAMDRSASPCQDFFQYACGSWNKRHLIPEDRSSISTFEVLAEQLNHILKGILDEDVNVNDSNATKKAKIFYKSCMDLNQIRKVGDVPLKKVLTSLGGWPVTVPGWKPPEYPLEVLLGRLRELSEGVLFQQWVGPDDKNSSVNILQLDQLQLALPSRDYYLKTSTETEIKAYHKYVTEVAMLMGADKATVAQEITEVINFEKRLAEASLPEADRHDTSLNYQQLPLWRLQEDVPELDWHLFLKTVLKTDISREEPVVCYGLPYFRSMGKILAETDRRVVHNYVLWRLVMTVIPHMIDEYASKRVEFRRVLHGILSERPRWAQCVELTNKKLGMAVGALFIRDNFNHESKETALEMIHNIRGAFNELLAENAWMDDETRAVAKEKADAMNERIGYPDMLTNPAELNQEYIMLNVTPGQFLVNILNVLRYEAYHNFQNLRQPVNRDKWSTEPVVVNAFYNPNKNDIMFPAGILQPLFYSKYFPKSLNYGGIGVVIGHEITHGFDDKGRQFDKDGNLMQWWNNATVRAFRERAQCIVDQYNRYRLPDITSFINGRMTQGENIADNGGLKQSFRAYRKWVAKHGEEPRLPGINLTHNQLFFLNYAQIWCGSMRPEDALSKVRSSVHPPGPIRVLGPLSNSNDFAEAFDCPLGSPMNPADKCSVW</sequence>
<protein>
    <submittedName>
        <fullName evidence="13">Neprilysin-1-like</fullName>
    </submittedName>
</protein>
<dbReference type="PANTHER" id="PTHR11733">
    <property type="entry name" value="ZINC METALLOPROTEASE FAMILY M13 NEPRILYSIN-RELATED"/>
    <property type="match status" value="1"/>
</dbReference>
<dbReference type="Gene3D" id="1.10.1380.10">
    <property type="entry name" value="Neutral endopeptidase , domain2"/>
    <property type="match status" value="1"/>
</dbReference>
<dbReference type="GO" id="GO:0016485">
    <property type="term" value="P:protein processing"/>
    <property type="evidence" value="ECO:0007669"/>
    <property type="project" value="TreeGrafter"/>
</dbReference>
<accession>A0A9C6X6G8</accession>
<dbReference type="Proteomes" id="UP000504606">
    <property type="component" value="Unplaced"/>
</dbReference>
<evidence type="ECO:0000256" key="2">
    <source>
        <dbReference type="ARBA" id="ARBA00004401"/>
    </source>
</evidence>
<comment type="similarity">
    <text evidence="3">Belongs to the peptidase M13 family.</text>
</comment>
<dbReference type="GO" id="GO:0004222">
    <property type="term" value="F:metalloendopeptidase activity"/>
    <property type="evidence" value="ECO:0007669"/>
    <property type="project" value="InterPro"/>
</dbReference>
<evidence type="ECO:0000256" key="7">
    <source>
        <dbReference type="ARBA" id="ARBA00022833"/>
    </source>
</evidence>
<dbReference type="KEGG" id="foc:113215556"/>
<evidence type="ECO:0000259" key="10">
    <source>
        <dbReference type="Pfam" id="PF01431"/>
    </source>
</evidence>
<dbReference type="Gene3D" id="3.40.390.10">
    <property type="entry name" value="Collagenase (Catalytic Domain)"/>
    <property type="match status" value="1"/>
</dbReference>
<dbReference type="AlphaFoldDB" id="A0A9C6X6G8"/>
<organism evidence="12 13">
    <name type="scientific">Frankliniella occidentalis</name>
    <name type="common">Western flower thrips</name>
    <name type="synonym">Euthrips occidentalis</name>
    <dbReference type="NCBI Taxonomy" id="133901"/>
    <lineage>
        <taxon>Eukaryota</taxon>
        <taxon>Metazoa</taxon>
        <taxon>Ecdysozoa</taxon>
        <taxon>Arthropoda</taxon>
        <taxon>Hexapoda</taxon>
        <taxon>Insecta</taxon>
        <taxon>Pterygota</taxon>
        <taxon>Neoptera</taxon>
        <taxon>Paraneoptera</taxon>
        <taxon>Thysanoptera</taxon>
        <taxon>Terebrantia</taxon>
        <taxon>Thripoidea</taxon>
        <taxon>Thripidae</taxon>
        <taxon>Frankliniella</taxon>
    </lineage>
</organism>
<evidence type="ECO:0000256" key="9">
    <source>
        <dbReference type="SAM" id="MobiDB-lite"/>
    </source>
</evidence>
<evidence type="ECO:0000256" key="3">
    <source>
        <dbReference type="ARBA" id="ARBA00007357"/>
    </source>
</evidence>